<dbReference type="Proteomes" id="UP000033740">
    <property type="component" value="Unassembled WGS sequence"/>
</dbReference>
<protein>
    <submittedName>
        <fullName evidence="3">D-galactonate dehydratase</fullName>
        <ecNumber evidence="3">4.2.1.6</ecNumber>
    </submittedName>
</protein>
<organism evidence="3 4">
    <name type="scientific">Microbacterium azadirachtae</name>
    <dbReference type="NCBI Taxonomy" id="582680"/>
    <lineage>
        <taxon>Bacteria</taxon>
        <taxon>Bacillati</taxon>
        <taxon>Actinomycetota</taxon>
        <taxon>Actinomycetes</taxon>
        <taxon>Micrococcales</taxon>
        <taxon>Microbacteriaceae</taxon>
        <taxon>Microbacterium</taxon>
    </lineage>
</organism>
<dbReference type="InterPro" id="IPR029017">
    <property type="entry name" value="Enolase-like_N"/>
</dbReference>
<name>A0A0F0LKS9_9MICO</name>
<dbReference type="RefSeq" id="WP_160299678.1">
    <property type="nucleotide sequence ID" value="NZ_JYIX01000032.1"/>
</dbReference>
<dbReference type="InterPro" id="IPR013342">
    <property type="entry name" value="Mandelate_racemase_C"/>
</dbReference>
<keyword evidence="4" id="KW-1185">Reference proteome</keyword>
<dbReference type="SMART" id="SM00922">
    <property type="entry name" value="MR_MLE"/>
    <property type="match status" value="1"/>
</dbReference>
<dbReference type="EC" id="4.2.1.6" evidence="3"/>
<feature type="domain" description="Mandelate racemase/muconate lactonizing enzyme C-terminal" evidence="2">
    <location>
        <begin position="149"/>
        <end position="251"/>
    </location>
</feature>
<dbReference type="InterPro" id="IPR036849">
    <property type="entry name" value="Enolase-like_C_sf"/>
</dbReference>
<gene>
    <name evidence="3" type="primary">dgoD_2</name>
    <name evidence="3" type="ORF">RS86_01540</name>
</gene>
<dbReference type="Gene3D" id="3.30.390.10">
    <property type="entry name" value="Enolase-like, N-terminal domain"/>
    <property type="match status" value="1"/>
</dbReference>
<reference evidence="3 4" key="1">
    <citation type="submission" date="2015-02" db="EMBL/GenBank/DDBJ databases">
        <title>Draft genome sequences of ten Microbacterium spp. with emphasis on heavy metal contaminated environments.</title>
        <authorList>
            <person name="Corretto E."/>
        </authorList>
    </citation>
    <scope>NUCLEOTIDE SEQUENCE [LARGE SCALE GENOMIC DNA]</scope>
    <source>
        <strain evidence="3 4">ARN176</strain>
    </source>
</reference>
<sequence length="398" mass="42409">MAIIRRVRPILLSAPYGEPGSSMENILHLPGGVRTAGFVEITLSDGTVGIGEGYLAVFAPQVFRSIVELLEPILVGAESEPLGSRIRDLVTATGYWSLQGAARHVISAIEIALQDCAARSAGVPLWRFLGGANDRPLRAYASGGDSRTPQAMLAEIEQVSQLGIDVFKIRARGTQTDKVRWTQVAAAEKGVGIAIDMTQNLVVPSQTVEDVLRFVRQVGTESEAAPVFLEEVLGPDQIHRLPELRARTDIPIAGGEVVTTEAELCGRVRAGAYDIVQPDATVIGGVGPVLDVFAAAREMATEVYVHCWGAGVGVLANYHAASAGGGQVVEWPLPRFGLRAELLRGVVTVEDGLVSLGEKPGLGIELTAEIEREFPFREEAVYSCLVDSTIAEDGWAPV</sequence>
<accession>A0A0F0LKS9</accession>
<dbReference type="PATRIC" id="fig|582680.6.peg.1584"/>
<dbReference type="PANTHER" id="PTHR48080:SF2">
    <property type="entry name" value="D-GALACTONATE DEHYDRATASE"/>
    <property type="match status" value="1"/>
</dbReference>
<proteinExistence type="predicted"/>
<dbReference type="InterPro" id="IPR013341">
    <property type="entry name" value="Mandelate_racemase_N_dom"/>
</dbReference>
<evidence type="ECO:0000259" key="2">
    <source>
        <dbReference type="SMART" id="SM00922"/>
    </source>
</evidence>
<evidence type="ECO:0000313" key="4">
    <source>
        <dbReference type="Proteomes" id="UP000033740"/>
    </source>
</evidence>
<dbReference type="Pfam" id="PF02746">
    <property type="entry name" value="MR_MLE_N"/>
    <property type="match status" value="1"/>
</dbReference>
<dbReference type="CDD" id="cd03316">
    <property type="entry name" value="MR_like"/>
    <property type="match status" value="1"/>
</dbReference>
<dbReference type="GO" id="GO:0008869">
    <property type="term" value="F:galactonate dehydratase activity"/>
    <property type="evidence" value="ECO:0007669"/>
    <property type="project" value="UniProtKB-EC"/>
</dbReference>
<dbReference type="EMBL" id="JYIX01000032">
    <property type="protein sequence ID" value="KJL33743.1"/>
    <property type="molecule type" value="Genomic_DNA"/>
</dbReference>
<comment type="caution">
    <text evidence="3">The sequence shown here is derived from an EMBL/GenBank/DDBJ whole genome shotgun (WGS) entry which is preliminary data.</text>
</comment>
<dbReference type="Gene3D" id="3.20.20.120">
    <property type="entry name" value="Enolase-like C-terminal domain"/>
    <property type="match status" value="1"/>
</dbReference>
<dbReference type="AlphaFoldDB" id="A0A0F0LKS9"/>
<dbReference type="Pfam" id="PF13378">
    <property type="entry name" value="MR_MLE_C"/>
    <property type="match status" value="1"/>
</dbReference>
<dbReference type="SUPFAM" id="SSF54826">
    <property type="entry name" value="Enolase N-terminal domain-like"/>
    <property type="match status" value="1"/>
</dbReference>
<dbReference type="STRING" id="582680.RS86_01540"/>
<dbReference type="PANTHER" id="PTHR48080">
    <property type="entry name" value="D-GALACTONATE DEHYDRATASE-RELATED"/>
    <property type="match status" value="1"/>
</dbReference>
<dbReference type="SUPFAM" id="SSF51604">
    <property type="entry name" value="Enolase C-terminal domain-like"/>
    <property type="match status" value="1"/>
</dbReference>
<keyword evidence="1 3" id="KW-0456">Lyase</keyword>
<evidence type="ECO:0000256" key="1">
    <source>
        <dbReference type="ARBA" id="ARBA00023239"/>
    </source>
</evidence>
<dbReference type="InterPro" id="IPR029065">
    <property type="entry name" value="Enolase_C-like"/>
</dbReference>
<evidence type="ECO:0000313" key="3">
    <source>
        <dbReference type="EMBL" id="KJL33743.1"/>
    </source>
</evidence>
<dbReference type="InterPro" id="IPR034593">
    <property type="entry name" value="DgoD-like"/>
</dbReference>